<dbReference type="GO" id="GO:0000146">
    <property type="term" value="F:microfilament motor activity"/>
    <property type="evidence" value="ECO:0007669"/>
    <property type="project" value="TreeGrafter"/>
</dbReference>
<evidence type="ECO:0000256" key="5">
    <source>
        <dbReference type="ARBA" id="ARBA00023203"/>
    </source>
</evidence>
<name>A0A0T6BC04_9SCAR</name>
<keyword evidence="2 6" id="KW-0067">ATP-binding</keyword>
<dbReference type="Proteomes" id="UP000051574">
    <property type="component" value="Unassembled WGS sequence"/>
</dbReference>
<dbReference type="GO" id="GO:0051015">
    <property type="term" value="F:actin filament binding"/>
    <property type="evidence" value="ECO:0007669"/>
    <property type="project" value="TreeGrafter"/>
</dbReference>
<dbReference type="Pfam" id="PF00063">
    <property type="entry name" value="Myosin_head"/>
    <property type="match status" value="1"/>
</dbReference>
<evidence type="ECO:0000256" key="1">
    <source>
        <dbReference type="ARBA" id="ARBA00022741"/>
    </source>
</evidence>
<accession>A0A0T6BC04</accession>
<keyword evidence="1 6" id="KW-0547">Nucleotide-binding</keyword>
<proteinExistence type="inferred from homology"/>
<dbReference type="SUPFAM" id="SSF52540">
    <property type="entry name" value="P-loop containing nucleoside triphosphate hydrolases"/>
    <property type="match status" value="1"/>
</dbReference>
<dbReference type="Pfam" id="PF24556">
    <property type="entry name" value="SH3_Myosin-XVIIIa"/>
    <property type="match status" value="1"/>
</dbReference>
<dbReference type="PROSITE" id="PS51456">
    <property type="entry name" value="MYOSIN_MOTOR"/>
    <property type="match status" value="1"/>
</dbReference>
<keyword evidence="10" id="KW-1185">Reference proteome</keyword>
<organism evidence="9 10">
    <name type="scientific">Oryctes borbonicus</name>
    <dbReference type="NCBI Taxonomy" id="1629725"/>
    <lineage>
        <taxon>Eukaryota</taxon>
        <taxon>Metazoa</taxon>
        <taxon>Ecdysozoa</taxon>
        <taxon>Arthropoda</taxon>
        <taxon>Hexapoda</taxon>
        <taxon>Insecta</taxon>
        <taxon>Pterygota</taxon>
        <taxon>Neoptera</taxon>
        <taxon>Endopterygota</taxon>
        <taxon>Coleoptera</taxon>
        <taxon>Polyphaga</taxon>
        <taxon>Scarabaeiformia</taxon>
        <taxon>Scarabaeidae</taxon>
        <taxon>Dynastinae</taxon>
        <taxon>Oryctes</taxon>
    </lineage>
</organism>
<feature type="domain" description="Myosin motor" evidence="8">
    <location>
        <begin position="251"/>
        <end position="1004"/>
    </location>
</feature>
<dbReference type="GO" id="GO:0007015">
    <property type="term" value="P:actin filament organization"/>
    <property type="evidence" value="ECO:0007669"/>
    <property type="project" value="TreeGrafter"/>
</dbReference>
<evidence type="ECO:0000256" key="6">
    <source>
        <dbReference type="PROSITE-ProRule" id="PRU00782"/>
    </source>
</evidence>
<comment type="similarity">
    <text evidence="6">Belongs to the TRAFAC class myosin-kinesin ATPase superfamily. Myosin family.</text>
</comment>
<keyword evidence="4 6" id="KW-0505">Motor protein</keyword>
<dbReference type="GO" id="GO:0005524">
    <property type="term" value="F:ATP binding"/>
    <property type="evidence" value="ECO:0007669"/>
    <property type="project" value="UniProtKB-UniRule"/>
</dbReference>
<dbReference type="Gene3D" id="1.20.58.530">
    <property type="match status" value="1"/>
</dbReference>
<dbReference type="FunFam" id="3.40.850.10:FF:000020">
    <property type="entry name" value="unconventional myosin-XVIIIa isoform X1"/>
    <property type="match status" value="1"/>
</dbReference>
<dbReference type="GO" id="GO:0016020">
    <property type="term" value="C:membrane"/>
    <property type="evidence" value="ECO:0007669"/>
    <property type="project" value="TreeGrafter"/>
</dbReference>
<dbReference type="InterPro" id="IPR057772">
    <property type="entry name" value="SH3_Myo18a"/>
</dbReference>
<comment type="caution">
    <text evidence="9">The sequence shown here is derived from an EMBL/GenBank/DDBJ whole genome shotgun (WGS) entry which is preliminary data.</text>
</comment>
<keyword evidence="5 6" id="KW-0009">Actin-binding</keyword>
<evidence type="ECO:0000256" key="4">
    <source>
        <dbReference type="ARBA" id="ARBA00023175"/>
    </source>
</evidence>
<reference evidence="9 10" key="1">
    <citation type="submission" date="2015-09" db="EMBL/GenBank/DDBJ databases">
        <title>Draft genome of the scarab beetle Oryctes borbonicus.</title>
        <authorList>
            <person name="Meyer J.M."/>
            <person name="Markov G.V."/>
            <person name="Baskaran P."/>
            <person name="Herrmann M."/>
            <person name="Sommer R.J."/>
            <person name="Roedelsperger C."/>
        </authorList>
    </citation>
    <scope>NUCLEOTIDE SEQUENCE [LARGE SCALE GENOMIC DNA]</scope>
    <source>
        <strain evidence="9">OB123</strain>
        <tissue evidence="9">Whole animal</tissue>
    </source>
</reference>
<dbReference type="InterPro" id="IPR001609">
    <property type="entry name" value="Myosin_head_motor_dom-like"/>
</dbReference>
<dbReference type="InterPro" id="IPR036961">
    <property type="entry name" value="Kinesin_motor_dom_sf"/>
</dbReference>
<feature type="region of interest" description="Disordered" evidence="7">
    <location>
        <begin position="1"/>
        <end position="21"/>
    </location>
</feature>
<comment type="caution">
    <text evidence="6">Lacks conserved residue(s) required for the propagation of feature annotation.</text>
</comment>
<dbReference type="Gene3D" id="3.40.850.10">
    <property type="entry name" value="Kinesin motor domain"/>
    <property type="match status" value="1"/>
</dbReference>
<evidence type="ECO:0000313" key="9">
    <source>
        <dbReference type="EMBL" id="KRT84731.1"/>
    </source>
</evidence>
<evidence type="ECO:0000313" key="10">
    <source>
        <dbReference type="Proteomes" id="UP000051574"/>
    </source>
</evidence>
<dbReference type="PANTHER" id="PTHR13140">
    <property type="entry name" value="MYOSIN"/>
    <property type="match status" value="1"/>
</dbReference>
<dbReference type="EMBL" id="LJIG01002209">
    <property type="protein sequence ID" value="KRT84731.1"/>
    <property type="molecule type" value="Genomic_DNA"/>
</dbReference>
<feature type="binding site" evidence="6">
    <location>
        <begin position="345"/>
        <end position="352"/>
    </location>
    <ligand>
        <name>ATP</name>
        <dbReference type="ChEBI" id="CHEBI:30616"/>
    </ligand>
</feature>
<dbReference type="GO" id="GO:0005737">
    <property type="term" value="C:cytoplasm"/>
    <property type="evidence" value="ECO:0007669"/>
    <property type="project" value="TreeGrafter"/>
</dbReference>
<dbReference type="GO" id="GO:0016459">
    <property type="term" value="C:myosin complex"/>
    <property type="evidence" value="ECO:0007669"/>
    <property type="project" value="UniProtKB-KW"/>
</dbReference>
<feature type="non-terminal residue" evidence="9">
    <location>
        <position position="1"/>
    </location>
</feature>
<dbReference type="Gene3D" id="1.20.120.720">
    <property type="entry name" value="Myosin VI head, motor domain, U50 subdomain"/>
    <property type="match status" value="1"/>
</dbReference>
<dbReference type="Gene3D" id="6.20.240.20">
    <property type="match status" value="1"/>
</dbReference>
<dbReference type="InterPro" id="IPR027417">
    <property type="entry name" value="P-loop_NTPase"/>
</dbReference>
<dbReference type="AlphaFoldDB" id="A0A0T6BC04"/>
<dbReference type="OrthoDB" id="2914378at2759"/>
<dbReference type="PANTHER" id="PTHR13140:SF706">
    <property type="entry name" value="DILUTE CLASS UNCONVENTIONAL MYOSIN, ISOFORM C"/>
    <property type="match status" value="1"/>
</dbReference>
<dbReference type="PRINTS" id="PR00193">
    <property type="entry name" value="MYOSINHEAVY"/>
</dbReference>
<evidence type="ECO:0000259" key="8">
    <source>
        <dbReference type="PROSITE" id="PS51456"/>
    </source>
</evidence>
<evidence type="ECO:0000256" key="2">
    <source>
        <dbReference type="ARBA" id="ARBA00022840"/>
    </source>
</evidence>
<protein>
    <submittedName>
        <fullName evidence="9">Myosin head</fullName>
    </submittedName>
</protein>
<dbReference type="CDD" id="cd01386">
    <property type="entry name" value="MYSc_Myo18"/>
    <property type="match status" value="1"/>
</dbReference>
<evidence type="ECO:0000256" key="7">
    <source>
        <dbReference type="SAM" id="MobiDB-lite"/>
    </source>
</evidence>
<sequence length="1004" mass="112779">FPQSSRIGCPKENPIPKPRIQNPKRERRKNLKKMINDGFLEKLKSRSELRLDFIKEKPRFDEVDGVVKKTNGLLNSPSDSSAKINDFGARNNPLRNSFSSRNKCKVIVTSCDSKNQKTFSRNLSKSKPIASKNASRCPNNPIPFEEALERSLHRKHNFSNLKDSYFKPLNSLLNKKVIQVQAKTDEQITKEKQWLDTEKVWLMHRGGFALARKIPGQEVEPGKVRIQLEQTGDHLNVDEDDIEKANPSQFDRLEDITNLRYLNESSILHTLRQRYASNLIHTNAGLNTLLVINPMAPLAIYSEKVVALFKGCKSEDMPPHIYSVAQSAYQNMLSTRKDQSIVFLGRSGSGKTTNFRHSLQYLLTATGSVNKVLTVEKLTSIWTVLESFGNCKTVMNTNATRFTQIFSLDFDQSGVIASASIQILMLEKTRVSKKLEGETSFHIMQRLLFGVEGNLRKELFLDQMTGNENNAFFNLHQKHEDKQRLQVEFAKICTSMGVLGIGEVEQKVLWSVLAASYHLGNAGASKVGNSSRYQFANPQSAQKAANLLGTTVEELSRVTFGLASGGMVTPNAPRQPFRTPSPTDRGLERDVSGLEALEGLIVGLYSEVFNAVASMINKSISASTHTVSSLLLIDTPGFQNPATCGRQTGASFEDLCHNYLQERLQLLYHHTNLVAPKDRYLQENIDIDLDEHEHDNLINPLPLVNLLDKTAQNTVVRTSQNDLHEADRRGMLWLLDEEAIYPGSNDESFLERLFTHYGERDHQLLLRKAPGNHQFILQHLQGTNPVLYNCFGWLKCSRENPVCRAGVTILQESHREDINKLFVTARGVGPSSYSGSLVGIEGSQSLRRASSIRRTFTAGTAAIKRKSICLQTKFTVDGLVETLRRTKLRFVQCVLPHHNAGLCEINSSLLSMKPCTSLNDDGILNIPLLRSQVRGGQILDSVRLHKLGFPSFLPLAEFRRRFRLLAPDYKPTTPVLDERKAVEDMLLALDLEMTTYRVGLSQVG</sequence>
<dbReference type="Gene3D" id="1.10.10.820">
    <property type="match status" value="1"/>
</dbReference>
<dbReference type="SMART" id="SM00242">
    <property type="entry name" value="MYSc"/>
    <property type="match status" value="1"/>
</dbReference>
<keyword evidence="3 6" id="KW-0518">Myosin</keyword>
<evidence type="ECO:0000256" key="3">
    <source>
        <dbReference type="ARBA" id="ARBA00023123"/>
    </source>
</evidence>
<gene>
    <name evidence="9" type="ORF">AMK59_1784</name>
</gene>
<dbReference type="InterPro" id="IPR036064">
    <property type="entry name" value="MYSc_Myo18"/>
</dbReference>